<dbReference type="GO" id="GO:0003352">
    <property type="term" value="P:regulation of cilium movement"/>
    <property type="evidence" value="ECO:0007669"/>
    <property type="project" value="InterPro"/>
</dbReference>
<name>A0A7S2UZF3_9STRA</name>
<proteinExistence type="inferred from homology"/>
<sequence length="286" mass="31315">MVVIHIKRSDTDQFLFETTCTETNDNLIAKLVAIQNTRVKIRALAGAVRALGKYGPMKPPDQQGLDEVEDKFGEKPIPDRGEFYEADPTGIRTGEGVGPQLVETLERVCADAEQAISVNQVQLRIAATQENLDDKVANIRGAVTMAYPMGLPDYDVVRQLLEEGAQALEGTQPGQEVLDPETAQLWGAGKEFRRGQCVSDRLGMNEKTKMVAKLQQSGAGAPAREPAVSEDERKAMMAFYFKRQEEIKKLAEANDDDYLASAWADPKSLQRGLRGVGSIKAPGVKP</sequence>
<accession>A0A7S2UZF3</accession>
<dbReference type="PANTHER" id="PTHR13238:SF0">
    <property type="entry name" value="CILIA- AND FLAGELLA-ASSOCIATED PROTEIN 298"/>
    <property type="match status" value="1"/>
</dbReference>
<comment type="similarity">
    <text evidence="1">Belongs to the CFAP298 family.</text>
</comment>
<dbReference type="EMBL" id="HBHR01013177">
    <property type="protein sequence ID" value="CAD9864496.1"/>
    <property type="molecule type" value="Transcribed_RNA"/>
</dbReference>
<dbReference type="InterPro" id="IPR021298">
    <property type="entry name" value="CFAP298"/>
</dbReference>
<evidence type="ECO:0000256" key="1">
    <source>
        <dbReference type="ARBA" id="ARBA00009619"/>
    </source>
</evidence>
<dbReference type="AlphaFoldDB" id="A0A7S2UZF3"/>
<reference evidence="2" key="1">
    <citation type="submission" date="2021-01" db="EMBL/GenBank/DDBJ databases">
        <authorList>
            <person name="Corre E."/>
            <person name="Pelletier E."/>
            <person name="Niang G."/>
            <person name="Scheremetjew M."/>
            <person name="Finn R."/>
            <person name="Kale V."/>
            <person name="Holt S."/>
            <person name="Cochrane G."/>
            <person name="Meng A."/>
            <person name="Brown T."/>
            <person name="Cohen L."/>
        </authorList>
    </citation>
    <scope>NUCLEOTIDE SEQUENCE</scope>
    <source>
        <strain evidence="2">CCMP1661</strain>
    </source>
</reference>
<protein>
    <submittedName>
        <fullName evidence="2">Uncharacterized protein</fullName>
    </submittedName>
</protein>
<gene>
    <name evidence="2" type="ORF">FJAP1339_LOCUS6485</name>
</gene>
<dbReference type="Pfam" id="PF11069">
    <property type="entry name" value="CFAP298"/>
    <property type="match status" value="1"/>
</dbReference>
<evidence type="ECO:0000313" key="2">
    <source>
        <dbReference type="EMBL" id="CAD9864496.1"/>
    </source>
</evidence>
<dbReference type="PANTHER" id="PTHR13238">
    <property type="entry name" value="PROTEIN C21ORF59"/>
    <property type="match status" value="1"/>
</dbReference>
<organism evidence="2">
    <name type="scientific">Fibrocapsa japonica</name>
    <dbReference type="NCBI Taxonomy" id="94617"/>
    <lineage>
        <taxon>Eukaryota</taxon>
        <taxon>Sar</taxon>
        <taxon>Stramenopiles</taxon>
        <taxon>Ochrophyta</taxon>
        <taxon>Raphidophyceae</taxon>
        <taxon>Chattonellales</taxon>
        <taxon>Chattonellaceae</taxon>
        <taxon>Fibrocapsa</taxon>
    </lineage>
</organism>